<keyword evidence="3" id="KW-1185">Reference proteome</keyword>
<protein>
    <submittedName>
        <fullName evidence="2">Phage tail assembly protein</fullName>
    </submittedName>
</protein>
<accession>A0A640WCF1</accession>
<organism evidence="2 3">
    <name type="scientific">Salinicola corii</name>
    <dbReference type="NCBI Taxonomy" id="2606937"/>
    <lineage>
        <taxon>Bacteria</taxon>
        <taxon>Pseudomonadati</taxon>
        <taxon>Pseudomonadota</taxon>
        <taxon>Gammaproteobacteria</taxon>
        <taxon>Oceanospirillales</taxon>
        <taxon>Halomonadaceae</taxon>
        <taxon>Salinicola</taxon>
    </lineage>
</organism>
<dbReference type="InterPro" id="IPR019289">
    <property type="entry name" value="Phage_tail_E/E"/>
</dbReference>
<dbReference type="RefSeq" id="WP_149436470.1">
    <property type="nucleotide sequence ID" value="NZ_VTPX01000010.1"/>
</dbReference>
<dbReference type="EMBL" id="VTPX01000010">
    <property type="protein sequence ID" value="KAA0016669.1"/>
    <property type="molecule type" value="Genomic_DNA"/>
</dbReference>
<proteinExistence type="predicted"/>
<gene>
    <name evidence="2" type="ORF">F0A16_16480</name>
</gene>
<dbReference type="Pfam" id="PF10109">
    <property type="entry name" value="Phage_TAC_7"/>
    <property type="match status" value="1"/>
</dbReference>
<evidence type="ECO:0000256" key="1">
    <source>
        <dbReference type="SAM" id="MobiDB-lite"/>
    </source>
</evidence>
<dbReference type="Proteomes" id="UP000466024">
    <property type="component" value="Unassembled WGS sequence"/>
</dbReference>
<dbReference type="AlphaFoldDB" id="A0A640WCF1"/>
<evidence type="ECO:0000313" key="3">
    <source>
        <dbReference type="Proteomes" id="UP000466024"/>
    </source>
</evidence>
<reference evidence="2 3" key="1">
    <citation type="submission" date="2019-08" db="EMBL/GenBank/DDBJ databases">
        <title>Bioinformatics analysis of the strain L3 and L5.</title>
        <authorList>
            <person name="Li X."/>
        </authorList>
    </citation>
    <scope>NUCLEOTIDE SEQUENCE [LARGE SCALE GENOMIC DNA]</scope>
    <source>
        <strain evidence="2 3">L3</strain>
    </source>
</reference>
<feature type="compositionally biased region" description="Low complexity" evidence="1">
    <location>
        <begin position="1"/>
        <end position="10"/>
    </location>
</feature>
<name>A0A640WCF1_9GAMM</name>
<comment type="caution">
    <text evidence="2">The sequence shown here is derived from an EMBL/GenBank/DDBJ whole genome shotgun (WGS) entry which is preliminary data.</text>
</comment>
<sequence length="113" mass="12389">MTEKTTTAADTDQEAAKNPNETVVALDYPLKRGSKQVHEIVVRKPRAGALRGVSLTDVLQMEVTALNKVLPRITDPALSETELRDIDPADLFQLGGAVTGFLLPRKYREEASE</sequence>
<evidence type="ECO:0000313" key="2">
    <source>
        <dbReference type="EMBL" id="KAA0016669.1"/>
    </source>
</evidence>
<feature type="region of interest" description="Disordered" evidence="1">
    <location>
        <begin position="1"/>
        <end position="20"/>
    </location>
</feature>